<dbReference type="PANTHER" id="PTHR30466">
    <property type="entry name" value="FLAVIN REDUCTASE"/>
    <property type="match status" value="1"/>
</dbReference>
<keyword evidence="2" id="KW-0560">Oxidoreductase</keyword>
<dbReference type="RefSeq" id="WP_184611634.1">
    <property type="nucleotide sequence ID" value="NZ_BOOS01000049.1"/>
</dbReference>
<dbReference type="SMART" id="SM00903">
    <property type="entry name" value="Flavin_Reduct"/>
    <property type="match status" value="1"/>
</dbReference>
<dbReference type="GO" id="GO:0042602">
    <property type="term" value="F:riboflavin reductase (NADPH) activity"/>
    <property type="evidence" value="ECO:0007669"/>
    <property type="project" value="TreeGrafter"/>
</dbReference>
<evidence type="ECO:0000256" key="1">
    <source>
        <dbReference type="ARBA" id="ARBA00008898"/>
    </source>
</evidence>
<evidence type="ECO:0000313" key="4">
    <source>
        <dbReference type="EMBL" id="MBB5627170.1"/>
    </source>
</evidence>
<gene>
    <name evidence="4" type="ORF">BJ981_002869</name>
</gene>
<dbReference type="Proteomes" id="UP000588112">
    <property type="component" value="Unassembled WGS sequence"/>
</dbReference>
<dbReference type="Pfam" id="PF01613">
    <property type="entry name" value="Flavin_Reduct"/>
    <property type="match status" value="1"/>
</dbReference>
<dbReference type="InterPro" id="IPR002563">
    <property type="entry name" value="Flavin_Rdtase-like_dom"/>
</dbReference>
<dbReference type="AlphaFoldDB" id="A0A7W8Z4B8"/>
<accession>A0A7W8Z4B8</accession>
<evidence type="ECO:0000313" key="5">
    <source>
        <dbReference type="Proteomes" id="UP000588112"/>
    </source>
</evidence>
<reference evidence="4 5" key="1">
    <citation type="submission" date="2020-08" db="EMBL/GenBank/DDBJ databases">
        <title>Sequencing the genomes of 1000 actinobacteria strains.</title>
        <authorList>
            <person name="Klenk H.-P."/>
        </authorList>
    </citation>
    <scope>NUCLEOTIDE SEQUENCE [LARGE SCALE GENOMIC DNA]</scope>
    <source>
        <strain evidence="4 5">DSM 45790</strain>
    </source>
</reference>
<evidence type="ECO:0000256" key="2">
    <source>
        <dbReference type="ARBA" id="ARBA00023002"/>
    </source>
</evidence>
<dbReference type="InterPro" id="IPR050268">
    <property type="entry name" value="NADH-dep_flavin_reductase"/>
</dbReference>
<dbReference type="InterPro" id="IPR012349">
    <property type="entry name" value="Split_barrel_FMN-bd"/>
</dbReference>
<evidence type="ECO:0000259" key="3">
    <source>
        <dbReference type="SMART" id="SM00903"/>
    </source>
</evidence>
<protein>
    <submittedName>
        <fullName evidence="4">Flavin reductase (DIM6/NTAB) family NADH-FMN oxidoreductase RutF</fullName>
    </submittedName>
</protein>
<dbReference type="PANTHER" id="PTHR30466:SF11">
    <property type="entry name" value="FLAVIN-DEPENDENT MONOOXYGENASE, REDUCTASE SUBUNIT HSAB"/>
    <property type="match status" value="1"/>
</dbReference>
<comment type="caution">
    <text evidence="4">The sequence shown here is derived from an EMBL/GenBank/DDBJ whole genome shotgun (WGS) entry which is preliminary data.</text>
</comment>
<name>A0A7W8Z4B8_9ACTN</name>
<dbReference type="Gene3D" id="2.30.110.10">
    <property type="entry name" value="Electron Transport, Fmn-binding Protein, Chain A"/>
    <property type="match status" value="1"/>
</dbReference>
<organism evidence="4 5">
    <name type="scientific">Sphaerisporangium krabiense</name>
    <dbReference type="NCBI Taxonomy" id="763782"/>
    <lineage>
        <taxon>Bacteria</taxon>
        <taxon>Bacillati</taxon>
        <taxon>Actinomycetota</taxon>
        <taxon>Actinomycetes</taxon>
        <taxon>Streptosporangiales</taxon>
        <taxon>Streptosporangiaceae</taxon>
        <taxon>Sphaerisporangium</taxon>
    </lineage>
</organism>
<sequence>MPLSAEGFRDALATVTTAVSVAATLDGHGLPRVVTIGSLCSLSLDPPLVLFCLARDGASHRVFCAADRFAVTVLAEDQADVARRCAGRRSARFSVPLALADGLPVVPGALAHLLCSSHALVAGGDHTIVIGRVERAEVHPGRPLLYHRRDFHTLASPEPTGMPVGSAAGFTKAR</sequence>
<dbReference type="SUPFAM" id="SSF50475">
    <property type="entry name" value="FMN-binding split barrel"/>
    <property type="match status" value="1"/>
</dbReference>
<dbReference type="GO" id="GO:0010181">
    <property type="term" value="F:FMN binding"/>
    <property type="evidence" value="ECO:0007669"/>
    <property type="project" value="InterPro"/>
</dbReference>
<proteinExistence type="inferred from homology"/>
<feature type="domain" description="Flavin reductase like" evidence="3">
    <location>
        <begin position="12"/>
        <end position="153"/>
    </location>
</feature>
<keyword evidence="5" id="KW-1185">Reference proteome</keyword>
<comment type="similarity">
    <text evidence="1">Belongs to the non-flavoprotein flavin reductase family.</text>
</comment>
<dbReference type="EMBL" id="JACHBR010000001">
    <property type="protein sequence ID" value="MBB5627170.1"/>
    <property type="molecule type" value="Genomic_DNA"/>
</dbReference>